<evidence type="ECO:0000256" key="4">
    <source>
        <dbReference type="ARBA" id="ARBA00022989"/>
    </source>
</evidence>
<keyword evidence="6" id="KW-0436">Ligase</keyword>
<accession>A0A074IYK9</accession>
<dbReference type="PANTHER" id="PTHR33545:SF5">
    <property type="entry name" value="UPF0750 MEMBRANE PROTEIN YITT"/>
    <property type="match status" value="1"/>
</dbReference>
<dbReference type="GO" id="GO:0004812">
    <property type="term" value="F:aminoacyl-tRNA ligase activity"/>
    <property type="evidence" value="ECO:0007669"/>
    <property type="project" value="UniProtKB-KW"/>
</dbReference>
<dbReference type="GO" id="GO:0005886">
    <property type="term" value="C:plasma membrane"/>
    <property type="evidence" value="ECO:0007669"/>
    <property type="project" value="UniProtKB-SubCell"/>
</dbReference>
<dbReference type="CDD" id="cd16380">
    <property type="entry name" value="YitT_C"/>
    <property type="match status" value="1"/>
</dbReference>
<name>A0A074IYK9_STRSL</name>
<evidence type="ECO:0000256" key="3">
    <source>
        <dbReference type="ARBA" id="ARBA00022692"/>
    </source>
</evidence>
<keyword evidence="3" id="KW-0812">Transmembrane</keyword>
<evidence type="ECO:0000256" key="2">
    <source>
        <dbReference type="ARBA" id="ARBA00022475"/>
    </source>
</evidence>
<organism evidence="6 7">
    <name type="scientific">Streptococcus salivarius</name>
    <dbReference type="NCBI Taxonomy" id="1304"/>
    <lineage>
        <taxon>Bacteria</taxon>
        <taxon>Bacillati</taxon>
        <taxon>Bacillota</taxon>
        <taxon>Bacilli</taxon>
        <taxon>Lactobacillales</taxon>
        <taxon>Streptococcaceae</taxon>
        <taxon>Streptococcus</taxon>
    </lineage>
</organism>
<dbReference type="InterPro" id="IPR051461">
    <property type="entry name" value="UPF0750_membrane"/>
</dbReference>
<dbReference type="Gene3D" id="3.30.70.120">
    <property type="match status" value="1"/>
</dbReference>
<keyword evidence="2" id="KW-1003">Cell membrane</keyword>
<gene>
    <name evidence="6" type="ORF">DL07_10570</name>
</gene>
<dbReference type="PIRSF" id="PIRSF006483">
    <property type="entry name" value="Membrane_protein_YitT"/>
    <property type="match status" value="1"/>
</dbReference>
<keyword evidence="6" id="KW-0030">Aminoacyl-tRNA synthetase</keyword>
<dbReference type="EMBL" id="JJMT01000007">
    <property type="protein sequence ID" value="KEO45981.1"/>
    <property type="molecule type" value="Genomic_DNA"/>
</dbReference>
<dbReference type="GeneID" id="93793111"/>
<dbReference type="PANTHER" id="PTHR33545">
    <property type="entry name" value="UPF0750 MEMBRANE PROTEIN YITT-RELATED"/>
    <property type="match status" value="1"/>
</dbReference>
<sequence>MNKAPLHKHVKFVAKKSAKKMGVLQAVRSISREKYTEKVSASLLYGLLSSIAVNFFFQPGHVYSSGATGLAQVLSALSVRTLGFEIPVSLTFYAINIPLLIMAWYKIGHKFTIFTFITVTMSSLFIQVMPHVTLTEDPLINAIFGGLVMGTGIGFGLKSRISSGGTDIVSLTIRKKTGRDVGNISLIVNGIIMVFAGILFGWKYALYSMVTIFVSSRVTDAIFTKQKKMQAMIVTSNPDPVVRMIQKKLHRGVTLINDAEGTYNHEKKAVLLAIITREEYTDFKHYMRKADPKAFVSIAENVHILGRFVDLDD</sequence>
<keyword evidence="4" id="KW-1133">Transmembrane helix</keyword>
<dbReference type="Pfam" id="PF10035">
    <property type="entry name" value="DUF2179"/>
    <property type="match status" value="1"/>
</dbReference>
<dbReference type="InterPro" id="IPR003740">
    <property type="entry name" value="YitT"/>
</dbReference>
<dbReference type="InterPro" id="IPR019264">
    <property type="entry name" value="DUF2179"/>
</dbReference>
<dbReference type="RefSeq" id="WP_002885781.1">
    <property type="nucleotide sequence ID" value="NZ_CP013216.1"/>
</dbReference>
<evidence type="ECO:0000313" key="6">
    <source>
        <dbReference type="EMBL" id="KEO45981.1"/>
    </source>
</evidence>
<evidence type="ECO:0000256" key="1">
    <source>
        <dbReference type="ARBA" id="ARBA00004651"/>
    </source>
</evidence>
<dbReference type="Pfam" id="PF02588">
    <property type="entry name" value="YitT_membrane"/>
    <property type="match status" value="1"/>
</dbReference>
<keyword evidence="5" id="KW-0472">Membrane</keyword>
<dbReference type="InterPro" id="IPR015867">
    <property type="entry name" value="N-reg_PII/ATP_PRibTrfase_C"/>
</dbReference>
<proteinExistence type="predicted"/>
<protein>
    <submittedName>
        <fullName evidence="6">Tyrosyl-tRNA synthetase</fullName>
    </submittedName>
</protein>
<dbReference type="AlphaFoldDB" id="A0A074IYK9"/>
<reference evidence="6 7" key="1">
    <citation type="submission" date="2014-04" db="EMBL/GenBank/DDBJ databases">
        <title>Variable characteristics of bacteriocin-producing Streptococcus salivarius strains isolated from Malaysian subjects.</title>
        <authorList>
            <person name="Philip K."/>
            <person name="Barbour A."/>
        </authorList>
    </citation>
    <scope>NUCLEOTIDE SEQUENCE [LARGE SCALE GENOMIC DNA]</scope>
    <source>
        <strain evidence="6 7">NU10</strain>
    </source>
</reference>
<dbReference type="Proteomes" id="UP000027855">
    <property type="component" value="Unassembled WGS sequence"/>
</dbReference>
<comment type="subcellular location">
    <subcellularLocation>
        <location evidence="1">Cell membrane</location>
        <topology evidence="1">Multi-pass membrane protein</topology>
    </subcellularLocation>
</comment>
<comment type="caution">
    <text evidence="6">The sequence shown here is derived from an EMBL/GenBank/DDBJ whole genome shotgun (WGS) entry which is preliminary data.</text>
</comment>
<evidence type="ECO:0000313" key="7">
    <source>
        <dbReference type="Proteomes" id="UP000027855"/>
    </source>
</evidence>
<evidence type="ECO:0000256" key="5">
    <source>
        <dbReference type="ARBA" id="ARBA00023136"/>
    </source>
</evidence>
<dbReference type="KEGG" id="ssah:HSISS4_01842"/>